<dbReference type="Pfam" id="PF01957">
    <property type="entry name" value="NfeD"/>
    <property type="match status" value="1"/>
</dbReference>
<proteinExistence type="predicted"/>
<feature type="transmembrane region" description="Helical" evidence="5">
    <location>
        <begin position="52"/>
        <end position="73"/>
    </location>
</feature>
<reference evidence="7 8" key="1">
    <citation type="submission" date="2020-08" db="EMBL/GenBank/DDBJ databases">
        <title>A Genomic Blueprint of the Chicken Gut Microbiome.</title>
        <authorList>
            <person name="Gilroy R."/>
            <person name="Ravi A."/>
            <person name="Getino M."/>
            <person name="Pursley I."/>
            <person name="Horton D.L."/>
            <person name="Alikhan N.-F."/>
            <person name="Baker D."/>
            <person name="Gharbi K."/>
            <person name="Hall N."/>
            <person name="Watson M."/>
            <person name="Adriaenssens E.M."/>
            <person name="Foster-Nyarko E."/>
            <person name="Jarju S."/>
            <person name="Secka A."/>
            <person name="Antonio M."/>
            <person name="Oren A."/>
            <person name="Chaudhuri R."/>
            <person name="La Ragione R.M."/>
            <person name="Hildebrand F."/>
            <person name="Pallen M.J."/>
        </authorList>
    </citation>
    <scope>NUCLEOTIDE SEQUENCE [LARGE SCALE GENOMIC DNA]</scope>
    <source>
        <strain evidence="7 8">Sa1CVN1</strain>
    </source>
</reference>
<evidence type="ECO:0000313" key="8">
    <source>
        <dbReference type="Proteomes" id="UP000620874"/>
    </source>
</evidence>
<name>A0ABR8YAN3_9BACT</name>
<keyword evidence="8" id="KW-1185">Reference proteome</keyword>
<feature type="transmembrane region" description="Helical" evidence="5">
    <location>
        <begin position="6"/>
        <end position="24"/>
    </location>
</feature>
<dbReference type="InterPro" id="IPR012340">
    <property type="entry name" value="NA-bd_OB-fold"/>
</dbReference>
<evidence type="ECO:0000256" key="2">
    <source>
        <dbReference type="ARBA" id="ARBA00022692"/>
    </source>
</evidence>
<evidence type="ECO:0000259" key="6">
    <source>
        <dbReference type="Pfam" id="PF01957"/>
    </source>
</evidence>
<dbReference type="PANTHER" id="PTHR33507">
    <property type="entry name" value="INNER MEMBRANE PROTEIN YBBJ"/>
    <property type="match status" value="1"/>
</dbReference>
<keyword evidence="3 5" id="KW-1133">Transmembrane helix</keyword>
<dbReference type="EMBL" id="JACSPP010000040">
    <property type="protein sequence ID" value="MBD8041124.1"/>
    <property type="molecule type" value="Genomic_DNA"/>
</dbReference>
<comment type="subcellular location">
    <subcellularLocation>
        <location evidence="1">Membrane</location>
        <topology evidence="1">Multi-pass membrane protein</topology>
    </subcellularLocation>
</comment>
<dbReference type="InterPro" id="IPR052165">
    <property type="entry name" value="Membrane_assoc_protease"/>
</dbReference>
<evidence type="ECO:0000256" key="5">
    <source>
        <dbReference type="SAM" id="Phobius"/>
    </source>
</evidence>
<dbReference type="Gene3D" id="2.40.50.140">
    <property type="entry name" value="Nucleic acid-binding proteins"/>
    <property type="match status" value="1"/>
</dbReference>
<evidence type="ECO:0000256" key="1">
    <source>
        <dbReference type="ARBA" id="ARBA00004141"/>
    </source>
</evidence>
<keyword evidence="4 5" id="KW-0472">Membrane</keyword>
<protein>
    <submittedName>
        <fullName evidence="7">NfeD family protein</fullName>
    </submittedName>
</protein>
<dbReference type="Proteomes" id="UP000620874">
    <property type="component" value="Unassembled WGS sequence"/>
</dbReference>
<gene>
    <name evidence="7" type="ORF">H9625_11895</name>
</gene>
<dbReference type="RefSeq" id="WP_022040901.1">
    <property type="nucleotide sequence ID" value="NZ_JACSPP010000040.1"/>
</dbReference>
<organism evidence="7 8">
    <name type="scientific">Phocaeicola intestinalis</name>
    <dbReference type="NCBI Taxonomy" id="2762212"/>
    <lineage>
        <taxon>Bacteria</taxon>
        <taxon>Pseudomonadati</taxon>
        <taxon>Bacteroidota</taxon>
        <taxon>Bacteroidia</taxon>
        <taxon>Bacteroidales</taxon>
        <taxon>Bacteroidaceae</taxon>
        <taxon>Phocaeicola</taxon>
    </lineage>
</organism>
<evidence type="ECO:0000313" key="7">
    <source>
        <dbReference type="EMBL" id="MBD8041124.1"/>
    </source>
</evidence>
<evidence type="ECO:0000256" key="4">
    <source>
        <dbReference type="ARBA" id="ARBA00023136"/>
    </source>
</evidence>
<keyword evidence="2 5" id="KW-0812">Transmembrane</keyword>
<dbReference type="PANTHER" id="PTHR33507:SF3">
    <property type="entry name" value="INNER MEMBRANE PROTEIN YBBJ"/>
    <property type="match status" value="1"/>
</dbReference>
<sequence length="156" mass="16895">MEILIIIALIVAGLILFLIEVFLVPGITLAGIASACSLLYAIYYAFSDMGMQAGFVTLGIVVLGIIGITVWVMRSKTVDRLSLKKELNYQHNPLRDIQIKAGDCGISTTRLTLIGNADINGHLIEVQSADGFIDEGTPIEVTRIDNNTVYVKRAGN</sequence>
<comment type="caution">
    <text evidence="7">The sequence shown here is derived from an EMBL/GenBank/DDBJ whole genome shotgun (WGS) entry which is preliminary data.</text>
</comment>
<accession>A0ABR8YAN3</accession>
<evidence type="ECO:0000256" key="3">
    <source>
        <dbReference type="ARBA" id="ARBA00022989"/>
    </source>
</evidence>
<dbReference type="InterPro" id="IPR002810">
    <property type="entry name" value="NfeD-like_C"/>
</dbReference>
<feature type="domain" description="NfeD-like C-terminal" evidence="6">
    <location>
        <begin position="102"/>
        <end position="153"/>
    </location>
</feature>